<evidence type="ECO:0000256" key="1">
    <source>
        <dbReference type="ARBA" id="ARBA00022448"/>
    </source>
</evidence>
<dbReference type="PANTHER" id="PTHR42788">
    <property type="entry name" value="TAURINE IMPORT ATP-BINDING PROTEIN-RELATED"/>
    <property type="match status" value="1"/>
</dbReference>
<dbReference type="InterPro" id="IPR017871">
    <property type="entry name" value="ABC_transporter-like_CS"/>
</dbReference>
<keyword evidence="1" id="KW-0813">Transport</keyword>
<keyword evidence="3 5" id="KW-0067">ATP-binding</keyword>
<accession>A0A953LI61</accession>
<dbReference type="SMART" id="SM00382">
    <property type="entry name" value="AAA"/>
    <property type="match status" value="1"/>
</dbReference>
<evidence type="ECO:0000259" key="4">
    <source>
        <dbReference type="PROSITE" id="PS50893"/>
    </source>
</evidence>
<dbReference type="GO" id="GO:0016887">
    <property type="term" value="F:ATP hydrolysis activity"/>
    <property type="evidence" value="ECO:0007669"/>
    <property type="project" value="InterPro"/>
</dbReference>
<dbReference type="GO" id="GO:0005524">
    <property type="term" value="F:ATP binding"/>
    <property type="evidence" value="ECO:0007669"/>
    <property type="project" value="UniProtKB-KW"/>
</dbReference>
<comment type="caution">
    <text evidence="5">The sequence shown here is derived from an EMBL/GenBank/DDBJ whole genome shotgun (WGS) entry which is preliminary data.</text>
</comment>
<protein>
    <submittedName>
        <fullName evidence="5">ABC transporter ATP-binding protein</fullName>
    </submittedName>
</protein>
<evidence type="ECO:0000313" key="6">
    <source>
        <dbReference type="Proteomes" id="UP000732377"/>
    </source>
</evidence>
<dbReference type="Pfam" id="PF00005">
    <property type="entry name" value="ABC_tran"/>
    <property type="match status" value="1"/>
</dbReference>
<dbReference type="InterPro" id="IPR050166">
    <property type="entry name" value="ABC_transporter_ATP-bind"/>
</dbReference>
<dbReference type="PANTHER" id="PTHR42788:SF21">
    <property type="entry name" value="ABC TRANSPORTER ATP-BINDING PROTEIN"/>
    <property type="match status" value="1"/>
</dbReference>
<keyword evidence="2" id="KW-0547">Nucleotide-binding</keyword>
<dbReference type="SUPFAM" id="SSF52540">
    <property type="entry name" value="P-loop containing nucleoside triphosphate hydrolases"/>
    <property type="match status" value="1"/>
</dbReference>
<dbReference type="InterPro" id="IPR027417">
    <property type="entry name" value="P-loop_NTPase"/>
</dbReference>
<proteinExistence type="predicted"/>
<feature type="domain" description="ABC transporter" evidence="4">
    <location>
        <begin position="6"/>
        <end position="237"/>
    </location>
</feature>
<dbReference type="InterPro" id="IPR003439">
    <property type="entry name" value="ABC_transporter-like_ATP-bd"/>
</dbReference>
<dbReference type="InterPro" id="IPR003593">
    <property type="entry name" value="AAA+_ATPase"/>
</dbReference>
<dbReference type="PROSITE" id="PS00211">
    <property type="entry name" value="ABC_TRANSPORTER_1"/>
    <property type="match status" value="1"/>
</dbReference>
<name>A0A953LI61_SYMTR</name>
<dbReference type="Gene3D" id="3.40.50.300">
    <property type="entry name" value="P-loop containing nucleotide triphosphate hydrolases"/>
    <property type="match status" value="1"/>
</dbReference>
<dbReference type="RefSeq" id="WP_011196097.1">
    <property type="nucleotide sequence ID" value="NZ_PIUK01000297.1"/>
</dbReference>
<evidence type="ECO:0000256" key="3">
    <source>
        <dbReference type="ARBA" id="ARBA00022840"/>
    </source>
</evidence>
<evidence type="ECO:0000313" key="5">
    <source>
        <dbReference type="EMBL" id="MBY6277973.1"/>
    </source>
</evidence>
<reference evidence="5" key="1">
    <citation type="submission" date="2017-11" db="EMBL/GenBank/DDBJ databases">
        <title>Three new genomes from thermophilic consortium.</title>
        <authorList>
            <person name="Quaggio R."/>
            <person name="Amgarten D."/>
            <person name="Setubal J.C."/>
        </authorList>
    </citation>
    <scope>NUCLEOTIDE SEQUENCE</scope>
    <source>
        <strain evidence="5">ZCTH01-B2</strain>
    </source>
</reference>
<dbReference type="PROSITE" id="PS50893">
    <property type="entry name" value="ABC_TRANSPORTER_2"/>
    <property type="match status" value="1"/>
</dbReference>
<sequence>MDRPRITLEEVSLTYLSPRGATQALAGVSLAVWPGEFVSIVGPSGCGKSTILSLIAGILRPTAGRVLLDGEPVSGPSRRVGYMLQRDYLFEWRTVTENCLIGPEVQRQDMARARDRVAGLLRKTGLSAFADAYPDQLSGGMRQRAALVRTLAIDPDILLLDEPFSALDFQTKLTLIDEVWSLLRSEQKTVLLVTHDISEAISMSDRVIVLSRRPGRVKSVHEIRFAGPERPIPFQARSAPEYGGYFHRIWAELDPPEG</sequence>
<dbReference type="Proteomes" id="UP000732377">
    <property type="component" value="Unassembled WGS sequence"/>
</dbReference>
<gene>
    <name evidence="5" type="ORF">CWE10_17620</name>
</gene>
<dbReference type="OMA" id="AIKSDPR"/>
<evidence type="ECO:0000256" key="2">
    <source>
        <dbReference type="ARBA" id="ARBA00022741"/>
    </source>
</evidence>
<dbReference type="EMBL" id="PIUK01000297">
    <property type="protein sequence ID" value="MBY6277973.1"/>
    <property type="molecule type" value="Genomic_DNA"/>
</dbReference>
<dbReference type="AlphaFoldDB" id="A0A953LI61"/>
<dbReference type="CDD" id="cd03293">
    <property type="entry name" value="ABC_NrtD_SsuB_transporters"/>
    <property type="match status" value="1"/>
</dbReference>
<organism evidence="5 6">
    <name type="scientific">Symbiobacterium thermophilum</name>
    <dbReference type="NCBI Taxonomy" id="2734"/>
    <lineage>
        <taxon>Bacteria</taxon>
        <taxon>Bacillati</taxon>
        <taxon>Bacillota</taxon>
        <taxon>Clostridia</taxon>
        <taxon>Eubacteriales</taxon>
        <taxon>Symbiobacteriaceae</taxon>
        <taxon>Symbiobacterium</taxon>
    </lineage>
</organism>